<dbReference type="SUPFAM" id="SSF52172">
    <property type="entry name" value="CheY-like"/>
    <property type="match status" value="1"/>
</dbReference>
<keyword evidence="5" id="KW-1185">Reference proteome</keyword>
<dbReference type="Gene3D" id="3.40.50.2300">
    <property type="match status" value="1"/>
</dbReference>
<gene>
    <name evidence="4" type="ORF">GRI38_12440</name>
</gene>
<protein>
    <submittedName>
        <fullName evidence="4">Response regulator</fullName>
    </submittedName>
</protein>
<organism evidence="4 5">
    <name type="scientific">Parapontixanthobacter aurantiacus</name>
    <dbReference type="NCBI Taxonomy" id="1463599"/>
    <lineage>
        <taxon>Bacteria</taxon>
        <taxon>Pseudomonadati</taxon>
        <taxon>Pseudomonadota</taxon>
        <taxon>Alphaproteobacteria</taxon>
        <taxon>Sphingomonadales</taxon>
        <taxon>Erythrobacteraceae</taxon>
        <taxon>Parapontixanthobacter</taxon>
    </lineage>
</organism>
<dbReference type="OrthoDB" id="9800897at2"/>
<proteinExistence type="predicted"/>
<dbReference type="PANTHER" id="PTHR44591:SF23">
    <property type="entry name" value="CHEY SUBFAMILY"/>
    <property type="match status" value="1"/>
</dbReference>
<dbReference type="GO" id="GO:0000160">
    <property type="term" value="P:phosphorelay signal transduction system"/>
    <property type="evidence" value="ECO:0007669"/>
    <property type="project" value="InterPro"/>
</dbReference>
<dbReference type="InterPro" id="IPR001789">
    <property type="entry name" value="Sig_transdc_resp-reg_receiver"/>
</dbReference>
<dbReference type="PROSITE" id="PS50110">
    <property type="entry name" value="RESPONSE_REGULATORY"/>
    <property type="match status" value="1"/>
</dbReference>
<dbReference type="InterPro" id="IPR011006">
    <property type="entry name" value="CheY-like_superfamily"/>
</dbReference>
<keyword evidence="1 2" id="KW-0597">Phosphoprotein</keyword>
<evidence type="ECO:0000313" key="4">
    <source>
        <dbReference type="EMBL" id="MXO86835.1"/>
    </source>
</evidence>
<dbReference type="Proteomes" id="UP000433104">
    <property type="component" value="Unassembled WGS sequence"/>
</dbReference>
<dbReference type="AlphaFoldDB" id="A0A844ZG61"/>
<sequence>MRILIVDDDELLCEMLQSLLEMHGYEVLLAAHGEAGLAVLRDERVDLVILDLVMPRMDGIRFLNLLPQTIAEPPPVIMASASATPEFMALHGKNGVAGIIRKPVKPQLLLETIATALAGGGR</sequence>
<evidence type="ECO:0000256" key="2">
    <source>
        <dbReference type="PROSITE-ProRule" id="PRU00169"/>
    </source>
</evidence>
<dbReference type="PANTHER" id="PTHR44591">
    <property type="entry name" value="STRESS RESPONSE REGULATOR PROTEIN 1"/>
    <property type="match status" value="1"/>
</dbReference>
<evidence type="ECO:0000256" key="1">
    <source>
        <dbReference type="ARBA" id="ARBA00022553"/>
    </source>
</evidence>
<reference evidence="4 5" key="1">
    <citation type="submission" date="2019-12" db="EMBL/GenBank/DDBJ databases">
        <title>Genomic-based taxomic classification of the family Erythrobacteraceae.</title>
        <authorList>
            <person name="Xu L."/>
        </authorList>
    </citation>
    <scope>NUCLEOTIDE SEQUENCE [LARGE SCALE GENOMIC DNA]</scope>
    <source>
        <strain evidence="4 5">MCCC 1A09962</strain>
    </source>
</reference>
<dbReference type="RefSeq" id="WP_160684567.1">
    <property type="nucleotide sequence ID" value="NZ_WTYW01000004.1"/>
</dbReference>
<evidence type="ECO:0000259" key="3">
    <source>
        <dbReference type="PROSITE" id="PS50110"/>
    </source>
</evidence>
<dbReference type="Pfam" id="PF00072">
    <property type="entry name" value="Response_reg"/>
    <property type="match status" value="1"/>
</dbReference>
<evidence type="ECO:0000313" key="5">
    <source>
        <dbReference type="Proteomes" id="UP000433104"/>
    </source>
</evidence>
<accession>A0A844ZG61</accession>
<comment type="caution">
    <text evidence="4">The sequence shown here is derived from an EMBL/GenBank/DDBJ whole genome shotgun (WGS) entry which is preliminary data.</text>
</comment>
<feature type="modified residue" description="4-aspartylphosphate" evidence="2">
    <location>
        <position position="51"/>
    </location>
</feature>
<dbReference type="InterPro" id="IPR050595">
    <property type="entry name" value="Bact_response_regulator"/>
</dbReference>
<name>A0A844ZG61_9SPHN</name>
<dbReference type="EMBL" id="WTYW01000004">
    <property type="protein sequence ID" value="MXO86835.1"/>
    <property type="molecule type" value="Genomic_DNA"/>
</dbReference>
<feature type="domain" description="Response regulatory" evidence="3">
    <location>
        <begin position="2"/>
        <end position="117"/>
    </location>
</feature>
<dbReference type="SMART" id="SM00448">
    <property type="entry name" value="REC"/>
    <property type="match status" value="1"/>
</dbReference>